<evidence type="ECO:0000256" key="4">
    <source>
        <dbReference type="ARBA" id="ARBA00021870"/>
    </source>
</evidence>
<comment type="similarity">
    <text evidence="3">Belongs to the FliG family.</text>
</comment>
<protein>
    <recommendedName>
        <fullName evidence="4">Flagellar motor switch protein FliG</fullName>
    </recommendedName>
</protein>
<keyword evidence="14" id="KW-0282">Flagellum</keyword>
<keyword evidence="7" id="KW-0283">Flagellar rotation</keyword>
<organism evidence="14 15">
    <name type="scientific">Sulfuritalea hydrogenivorans sk43H</name>
    <dbReference type="NCBI Taxonomy" id="1223802"/>
    <lineage>
        <taxon>Bacteria</taxon>
        <taxon>Pseudomonadati</taxon>
        <taxon>Pseudomonadota</taxon>
        <taxon>Betaproteobacteria</taxon>
        <taxon>Nitrosomonadales</taxon>
        <taxon>Sterolibacteriaceae</taxon>
        <taxon>Sulfuritalea</taxon>
    </lineage>
</organism>
<keyword evidence="14" id="KW-0969">Cilium</keyword>
<dbReference type="InterPro" id="IPR028263">
    <property type="entry name" value="FliG_N"/>
</dbReference>
<evidence type="ECO:0000256" key="1">
    <source>
        <dbReference type="ARBA" id="ARBA00004117"/>
    </source>
</evidence>
<accession>W0SCT5</accession>
<keyword evidence="14" id="KW-0966">Cell projection</keyword>
<dbReference type="PIRSF" id="PIRSF003161">
    <property type="entry name" value="FliG"/>
    <property type="match status" value="1"/>
</dbReference>
<dbReference type="InterPro" id="IPR032779">
    <property type="entry name" value="FliG_M"/>
</dbReference>
<dbReference type="PANTHER" id="PTHR30534">
    <property type="entry name" value="FLAGELLAR MOTOR SWITCH PROTEIN FLIG"/>
    <property type="match status" value="1"/>
</dbReference>
<dbReference type="RefSeq" id="WP_041097475.1">
    <property type="nucleotide sequence ID" value="NZ_AP012547.1"/>
</dbReference>
<dbReference type="GO" id="GO:0003774">
    <property type="term" value="F:cytoskeletal motor activity"/>
    <property type="evidence" value="ECO:0007669"/>
    <property type="project" value="InterPro"/>
</dbReference>
<dbReference type="Pfam" id="PF14842">
    <property type="entry name" value="FliG_N"/>
    <property type="match status" value="1"/>
</dbReference>
<dbReference type="FunFam" id="1.10.220.30:FF:000001">
    <property type="entry name" value="Flagellar motor switch protein FliG"/>
    <property type="match status" value="1"/>
</dbReference>
<evidence type="ECO:0000256" key="10">
    <source>
        <dbReference type="ARBA" id="ARBA00025598"/>
    </source>
</evidence>
<evidence type="ECO:0000259" key="12">
    <source>
        <dbReference type="Pfam" id="PF14841"/>
    </source>
</evidence>
<dbReference type="Gene3D" id="1.10.220.30">
    <property type="match status" value="3"/>
</dbReference>
<keyword evidence="5" id="KW-1003">Cell membrane</keyword>
<feature type="domain" description="Flagellar motor switch protein FliG C-terminal" evidence="11">
    <location>
        <begin position="220"/>
        <end position="326"/>
    </location>
</feature>
<dbReference type="GO" id="GO:0071973">
    <property type="term" value="P:bacterial-type flagellum-dependent cell motility"/>
    <property type="evidence" value="ECO:0007669"/>
    <property type="project" value="InterPro"/>
</dbReference>
<feature type="domain" description="Flagellar motor switch protein FliG middle" evidence="12">
    <location>
        <begin position="118"/>
        <end position="188"/>
    </location>
</feature>
<dbReference type="PANTHER" id="PTHR30534:SF0">
    <property type="entry name" value="FLAGELLAR MOTOR SWITCH PROTEIN FLIG"/>
    <property type="match status" value="1"/>
</dbReference>
<gene>
    <name evidence="14" type="primary">fliG</name>
    <name evidence="14" type="ORF">SUTH_00941</name>
</gene>
<dbReference type="Pfam" id="PF14841">
    <property type="entry name" value="FliG_M"/>
    <property type="match status" value="1"/>
</dbReference>
<dbReference type="HOGENOM" id="CLU_047835_2_0_4"/>
<comment type="function">
    <text evidence="10">FliG is one of three proteins (FliG, FliN, FliM) that forms the rotor-mounted switch complex (C ring), located at the base of the basal body. This complex interacts with the CheY and CheZ chemotaxis proteins, in addition to contacting components of the motor that determine the direction of flagellar rotation.</text>
</comment>
<evidence type="ECO:0000256" key="2">
    <source>
        <dbReference type="ARBA" id="ARBA00004515"/>
    </source>
</evidence>
<feature type="domain" description="Flagellar motor switch protein FliG N-terminal" evidence="13">
    <location>
        <begin position="8"/>
        <end position="106"/>
    </location>
</feature>
<comment type="subcellular location">
    <subcellularLocation>
        <location evidence="1">Bacterial flagellum basal body</location>
    </subcellularLocation>
    <subcellularLocation>
        <location evidence="2">Cell inner membrane</location>
        <topology evidence="2">Peripheral membrane protein</topology>
        <orientation evidence="2">Cytoplasmic side</orientation>
    </subcellularLocation>
</comment>
<evidence type="ECO:0000256" key="9">
    <source>
        <dbReference type="ARBA" id="ARBA00023143"/>
    </source>
</evidence>
<evidence type="ECO:0000256" key="6">
    <source>
        <dbReference type="ARBA" id="ARBA00022500"/>
    </source>
</evidence>
<dbReference type="GO" id="GO:0005886">
    <property type="term" value="C:plasma membrane"/>
    <property type="evidence" value="ECO:0007669"/>
    <property type="project" value="UniProtKB-SubCell"/>
</dbReference>
<evidence type="ECO:0000259" key="11">
    <source>
        <dbReference type="Pfam" id="PF01706"/>
    </source>
</evidence>
<dbReference type="OrthoDB" id="9780302at2"/>
<dbReference type="EMBL" id="AP012547">
    <property type="protein sequence ID" value="BAO28747.1"/>
    <property type="molecule type" value="Genomic_DNA"/>
</dbReference>
<dbReference type="GO" id="GO:0009425">
    <property type="term" value="C:bacterial-type flagellum basal body"/>
    <property type="evidence" value="ECO:0007669"/>
    <property type="project" value="UniProtKB-SubCell"/>
</dbReference>
<dbReference type="InterPro" id="IPR011002">
    <property type="entry name" value="FliG_a-hlx"/>
</dbReference>
<keyword evidence="8" id="KW-0472">Membrane</keyword>
<evidence type="ECO:0000256" key="3">
    <source>
        <dbReference type="ARBA" id="ARBA00010299"/>
    </source>
</evidence>
<keyword evidence="15" id="KW-1185">Reference proteome</keyword>
<evidence type="ECO:0000313" key="14">
    <source>
        <dbReference type="EMBL" id="BAO28747.1"/>
    </source>
</evidence>
<evidence type="ECO:0000259" key="13">
    <source>
        <dbReference type="Pfam" id="PF14842"/>
    </source>
</evidence>
<dbReference type="SUPFAM" id="SSF48029">
    <property type="entry name" value="FliG"/>
    <property type="match status" value="2"/>
</dbReference>
<dbReference type="KEGG" id="shd:SUTH_00941"/>
<dbReference type="InterPro" id="IPR023087">
    <property type="entry name" value="Flg_Motor_Flig_C"/>
</dbReference>
<keyword evidence="6" id="KW-0145">Chemotaxis</keyword>
<dbReference type="Pfam" id="PF01706">
    <property type="entry name" value="FliG_C"/>
    <property type="match status" value="1"/>
</dbReference>
<dbReference type="Proteomes" id="UP000031637">
    <property type="component" value="Chromosome"/>
</dbReference>
<dbReference type="GO" id="GO:0006935">
    <property type="term" value="P:chemotaxis"/>
    <property type="evidence" value="ECO:0007669"/>
    <property type="project" value="UniProtKB-KW"/>
</dbReference>
<dbReference type="InterPro" id="IPR000090">
    <property type="entry name" value="Flg_Motor_Flig"/>
</dbReference>
<dbReference type="PRINTS" id="PR00954">
    <property type="entry name" value="FLGMOTORFLIG"/>
</dbReference>
<evidence type="ECO:0000256" key="5">
    <source>
        <dbReference type="ARBA" id="ARBA00022475"/>
    </source>
</evidence>
<sequence length="336" mass="36751">MAASTESEGVEKAAILLLSLGQDEAAEILKNLGPKEVQKLGHAMAALKQVPRLQIEKVIDEFEDHAAKGAPVAVDNETIKAMLTKALGDDRAANLISRIMQGGDTAGIEGLKWMDAATVADMIRNEHPQIIATILVHLEYDQAGEVLKHFTERLRNDVLLRIATLDGVQPTALHELNEALKRVLSSASGNVKKAAMGGIRHAAEILNFVGQQVETAIVDNVREYDPELAQKILDEMFVFENLMDVDDRGVQLLLREVQSDSLIIALKGASQELREKVFKNMSQRAAEMLREDLESKGPVRLSEVEAEQKEILKIARRLADEGQIQLGGAGEGDAFV</sequence>
<evidence type="ECO:0000313" key="15">
    <source>
        <dbReference type="Proteomes" id="UP000031637"/>
    </source>
</evidence>
<dbReference type="AlphaFoldDB" id="W0SCT5"/>
<dbReference type="NCBIfam" id="TIGR00207">
    <property type="entry name" value="fliG"/>
    <property type="match status" value="1"/>
</dbReference>
<keyword evidence="9" id="KW-0975">Bacterial flagellum</keyword>
<evidence type="ECO:0000256" key="7">
    <source>
        <dbReference type="ARBA" id="ARBA00022779"/>
    </source>
</evidence>
<dbReference type="STRING" id="1223802.SUTH_00941"/>
<reference evidence="14 15" key="1">
    <citation type="journal article" date="2014" name="Syst. Appl. Microbiol.">
        <title>Complete genomes of freshwater sulfur oxidizers Sulfuricella denitrificans skB26 and Sulfuritalea hydrogenivorans sk43H: genetic insights into the sulfur oxidation pathway of betaproteobacteria.</title>
        <authorList>
            <person name="Watanabe T."/>
            <person name="Kojima H."/>
            <person name="Fukui M."/>
        </authorList>
    </citation>
    <scope>NUCLEOTIDE SEQUENCE [LARGE SCALE GENOMIC DNA]</scope>
    <source>
        <strain evidence="14">DSM22779</strain>
    </source>
</reference>
<name>W0SCT5_9PROT</name>
<evidence type="ECO:0000256" key="8">
    <source>
        <dbReference type="ARBA" id="ARBA00023136"/>
    </source>
</evidence>
<proteinExistence type="inferred from homology"/>